<dbReference type="GO" id="GO:0000978">
    <property type="term" value="F:RNA polymerase II cis-regulatory region sequence-specific DNA binding"/>
    <property type="evidence" value="ECO:0007669"/>
    <property type="project" value="TreeGrafter"/>
</dbReference>
<evidence type="ECO:0000256" key="6">
    <source>
        <dbReference type="ARBA" id="ARBA00023163"/>
    </source>
</evidence>
<evidence type="ECO:0000256" key="7">
    <source>
        <dbReference type="ARBA" id="ARBA00023242"/>
    </source>
</evidence>
<dbReference type="SMART" id="SM00351">
    <property type="entry name" value="PAX"/>
    <property type="match status" value="1"/>
</dbReference>
<accession>A0A6S7H8X9</accession>
<evidence type="ECO:0000256" key="3">
    <source>
        <dbReference type="ARBA" id="ARBA00022724"/>
    </source>
</evidence>
<dbReference type="GO" id="GO:0000981">
    <property type="term" value="F:DNA-binding transcription factor activity, RNA polymerase II-specific"/>
    <property type="evidence" value="ECO:0007669"/>
    <property type="project" value="TreeGrafter"/>
</dbReference>
<dbReference type="Pfam" id="PF00292">
    <property type="entry name" value="PAX"/>
    <property type="match status" value="1"/>
</dbReference>
<dbReference type="InterPro" id="IPR009057">
    <property type="entry name" value="Homeodomain-like_sf"/>
</dbReference>
<evidence type="ECO:0000256" key="1">
    <source>
        <dbReference type="ARBA" id="ARBA00004123"/>
    </source>
</evidence>
<keyword evidence="6" id="KW-0804">Transcription</keyword>
<organism evidence="8 9">
    <name type="scientific">Paramuricea clavata</name>
    <name type="common">Red gorgonian</name>
    <name type="synonym">Violescent sea-whip</name>
    <dbReference type="NCBI Taxonomy" id="317549"/>
    <lineage>
        <taxon>Eukaryota</taxon>
        <taxon>Metazoa</taxon>
        <taxon>Cnidaria</taxon>
        <taxon>Anthozoa</taxon>
        <taxon>Octocorallia</taxon>
        <taxon>Malacalcyonacea</taxon>
        <taxon>Plexauridae</taxon>
        <taxon>Paramuricea</taxon>
    </lineage>
</organism>
<dbReference type="InterPro" id="IPR036388">
    <property type="entry name" value="WH-like_DNA-bd_sf"/>
</dbReference>
<evidence type="ECO:0000256" key="5">
    <source>
        <dbReference type="ARBA" id="ARBA00023125"/>
    </source>
</evidence>
<keyword evidence="7" id="KW-0539">Nucleus</keyword>
<name>A0A6S7H8X9_PARCT</name>
<keyword evidence="3" id="KW-0563">Paired box</keyword>
<dbReference type="Proteomes" id="UP001152795">
    <property type="component" value="Unassembled WGS sequence"/>
</dbReference>
<dbReference type="EMBL" id="CACRXK020004051">
    <property type="protein sequence ID" value="CAB4001294.1"/>
    <property type="molecule type" value="Genomic_DNA"/>
</dbReference>
<dbReference type="OrthoDB" id="6145513at2759"/>
<keyword evidence="4" id="KW-0805">Transcription regulation</keyword>
<proteinExistence type="predicted"/>
<dbReference type="PANTHER" id="PTHR45636:SF52">
    <property type="entry name" value="PAIRED DOMAIN-CONTAINING PROTEIN"/>
    <property type="match status" value="1"/>
</dbReference>
<dbReference type="PANTHER" id="PTHR45636">
    <property type="entry name" value="PAIRED BOX PROTEIN PAX-6-RELATED-RELATED"/>
    <property type="match status" value="1"/>
</dbReference>
<protein>
    <submittedName>
        <fullName evidence="8">Paired box Pax-5-like</fullName>
    </submittedName>
</protein>
<keyword evidence="2" id="KW-0217">Developmental protein</keyword>
<keyword evidence="9" id="KW-1185">Reference proteome</keyword>
<gene>
    <name evidence="8" type="ORF">PACLA_8A041816</name>
</gene>
<sequence>MNAFSRQGKARQGKALPIEVRNNIVGKWLNNEGIANISRQLNLPYKTVSNIVDLWVDNGDIEPRQPHRGASGTARTDDVITYIEYLKTNKPSIYGKEIQQELQSNNVCLPENVPNRSSISRVLKADVGWSYKQISQIARETERPDVMEKLENYIADISGIDCNRLHFFDESSVVVTSGNRRRGHSAIGTPAIEVQRYASNATYTVNLLHNIRGVSHFNILRGPSNGLELLNFFEEALEQEDVFANPVIKEHDVIIMDN</sequence>
<dbReference type="Gene3D" id="1.10.10.10">
    <property type="entry name" value="Winged helix-like DNA-binding domain superfamily/Winged helix DNA-binding domain"/>
    <property type="match status" value="2"/>
</dbReference>
<dbReference type="InterPro" id="IPR001523">
    <property type="entry name" value="Paired_dom"/>
</dbReference>
<dbReference type="InterPro" id="IPR043565">
    <property type="entry name" value="PAX_fam"/>
</dbReference>
<dbReference type="GO" id="GO:0005634">
    <property type="term" value="C:nucleus"/>
    <property type="evidence" value="ECO:0007669"/>
    <property type="project" value="UniProtKB-SubCell"/>
</dbReference>
<evidence type="ECO:0000313" key="9">
    <source>
        <dbReference type="Proteomes" id="UP001152795"/>
    </source>
</evidence>
<reference evidence="8" key="1">
    <citation type="submission" date="2020-04" db="EMBL/GenBank/DDBJ databases">
        <authorList>
            <person name="Alioto T."/>
            <person name="Alioto T."/>
            <person name="Gomez Garrido J."/>
        </authorList>
    </citation>
    <scope>NUCLEOTIDE SEQUENCE</scope>
    <source>
        <strain evidence="8">A484AB</strain>
    </source>
</reference>
<dbReference type="AlphaFoldDB" id="A0A6S7H8X9"/>
<evidence type="ECO:0000256" key="2">
    <source>
        <dbReference type="ARBA" id="ARBA00022473"/>
    </source>
</evidence>
<evidence type="ECO:0000313" key="8">
    <source>
        <dbReference type="EMBL" id="CAB4001294.1"/>
    </source>
</evidence>
<comment type="caution">
    <text evidence="8">The sequence shown here is derived from an EMBL/GenBank/DDBJ whole genome shotgun (WGS) entry which is preliminary data.</text>
</comment>
<keyword evidence="5" id="KW-0238">DNA-binding</keyword>
<dbReference type="PROSITE" id="PS51057">
    <property type="entry name" value="PAIRED_2"/>
    <property type="match status" value="1"/>
</dbReference>
<comment type="subcellular location">
    <subcellularLocation>
        <location evidence="1">Nucleus</location>
    </subcellularLocation>
</comment>
<evidence type="ECO:0000256" key="4">
    <source>
        <dbReference type="ARBA" id="ARBA00023015"/>
    </source>
</evidence>
<dbReference type="SUPFAM" id="SSF46689">
    <property type="entry name" value="Homeodomain-like"/>
    <property type="match status" value="1"/>
</dbReference>